<dbReference type="SUPFAM" id="SSF47473">
    <property type="entry name" value="EF-hand"/>
    <property type="match status" value="1"/>
</dbReference>
<feature type="region of interest" description="Disordered" evidence="4">
    <location>
        <begin position="108"/>
        <end position="132"/>
    </location>
</feature>
<dbReference type="Gene3D" id="1.10.238.10">
    <property type="entry name" value="EF-hand"/>
    <property type="match status" value="2"/>
</dbReference>
<evidence type="ECO:0000256" key="1">
    <source>
        <dbReference type="ARBA" id="ARBA00022723"/>
    </source>
</evidence>
<evidence type="ECO:0000313" key="6">
    <source>
        <dbReference type="EMBL" id="MQM01094.1"/>
    </source>
</evidence>
<feature type="domain" description="EF-hand" evidence="5">
    <location>
        <begin position="167"/>
        <end position="202"/>
    </location>
</feature>
<dbReference type="SMART" id="SM00054">
    <property type="entry name" value="EFh"/>
    <property type="match status" value="3"/>
</dbReference>
<dbReference type="CDD" id="cd00051">
    <property type="entry name" value="EFh"/>
    <property type="match status" value="2"/>
</dbReference>
<protein>
    <recommendedName>
        <fullName evidence="5">EF-hand domain-containing protein</fullName>
    </recommendedName>
</protein>
<dbReference type="InterPro" id="IPR039647">
    <property type="entry name" value="EF_hand_pair_protein_CML-like"/>
</dbReference>
<keyword evidence="3" id="KW-0106">Calcium</keyword>
<dbReference type="Proteomes" id="UP000652761">
    <property type="component" value="Unassembled WGS sequence"/>
</dbReference>
<keyword evidence="1" id="KW-0479">Metal-binding</keyword>
<dbReference type="PANTHER" id="PTHR10891">
    <property type="entry name" value="EF-HAND CALCIUM-BINDING DOMAIN CONTAINING PROTEIN"/>
    <property type="match status" value="1"/>
</dbReference>
<dbReference type="PROSITE" id="PS50222">
    <property type="entry name" value="EF_HAND_2"/>
    <property type="match status" value="3"/>
</dbReference>
<dbReference type="GO" id="GO:0005509">
    <property type="term" value="F:calcium ion binding"/>
    <property type="evidence" value="ECO:0007669"/>
    <property type="project" value="InterPro"/>
</dbReference>
<dbReference type="FunFam" id="1.10.238.10:FF:000003">
    <property type="entry name" value="Calmodulin A"/>
    <property type="match status" value="2"/>
</dbReference>
<gene>
    <name evidence="6" type="ORF">Taro_033841</name>
</gene>
<proteinExistence type="predicted"/>
<evidence type="ECO:0000256" key="2">
    <source>
        <dbReference type="ARBA" id="ARBA00022737"/>
    </source>
</evidence>
<dbReference type="Pfam" id="PF13499">
    <property type="entry name" value="EF-hand_7"/>
    <property type="match status" value="1"/>
</dbReference>
<organism evidence="6 7">
    <name type="scientific">Colocasia esculenta</name>
    <name type="common">Wild taro</name>
    <name type="synonym">Arum esculentum</name>
    <dbReference type="NCBI Taxonomy" id="4460"/>
    <lineage>
        <taxon>Eukaryota</taxon>
        <taxon>Viridiplantae</taxon>
        <taxon>Streptophyta</taxon>
        <taxon>Embryophyta</taxon>
        <taxon>Tracheophyta</taxon>
        <taxon>Spermatophyta</taxon>
        <taxon>Magnoliopsida</taxon>
        <taxon>Liliopsida</taxon>
        <taxon>Araceae</taxon>
        <taxon>Aroideae</taxon>
        <taxon>Colocasieae</taxon>
        <taxon>Colocasia</taxon>
    </lineage>
</organism>
<sequence length="289" mass="31253">MTPKLPCNFLSPTLPRGFSRKRPPAPFASHGRMLVYICVFIGVPGVSSSGSDQRVVSGVVAGRHPRPYVLLNYHIKMPPPTATTSFASFLKPSGSWLSKLGLPRRRLTPRGSPSSSFLQPTVASGASSGGRRAGGFSEVFRRFDADGDGKVSGAELLAFLKSVGEDVSPEDVERVVRDLDSDGDGLMDYGDFVRLMGRGRGGSTSDRGQEHVEQEEDDEDDQDLRAAFEMFVAEKGAGCITPAGLRRALGRLGEKTSQEECSAMIRAFDADGNGVLDYQEFYRMMTTTS</sequence>
<feature type="region of interest" description="Disordered" evidence="4">
    <location>
        <begin position="198"/>
        <end position="221"/>
    </location>
</feature>
<accession>A0A843WA51</accession>
<evidence type="ECO:0000256" key="4">
    <source>
        <dbReference type="SAM" id="MobiDB-lite"/>
    </source>
</evidence>
<dbReference type="OrthoDB" id="26525at2759"/>
<feature type="domain" description="EF-hand" evidence="5">
    <location>
        <begin position="131"/>
        <end position="166"/>
    </location>
</feature>
<evidence type="ECO:0000256" key="3">
    <source>
        <dbReference type="ARBA" id="ARBA00022837"/>
    </source>
</evidence>
<reference evidence="6" key="1">
    <citation type="submission" date="2017-07" db="EMBL/GenBank/DDBJ databases">
        <title>Taro Niue Genome Assembly and Annotation.</title>
        <authorList>
            <person name="Atibalentja N."/>
            <person name="Keating K."/>
            <person name="Fields C.J."/>
        </authorList>
    </citation>
    <scope>NUCLEOTIDE SEQUENCE</scope>
    <source>
        <strain evidence="6">Niue_2</strain>
        <tissue evidence="6">Leaf</tissue>
    </source>
</reference>
<comment type="caution">
    <text evidence="6">The sequence shown here is derived from an EMBL/GenBank/DDBJ whole genome shotgun (WGS) entry which is preliminary data.</text>
</comment>
<keyword evidence="7" id="KW-1185">Reference proteome</keyword>
<dbReference type="InterPro" id="IPR018247">
    <property type="entry name" value="EF_Hand_1_Ca_BS"/>
</dbReference>
<feature type="domain" description="EF-hand" evidence="5">
    <location>
        <begin position="256"/>
        <end position="289"/>
    </location>
</feature>
<evidence type="ECO:0000259" key="5">
    <source>
        <dbReference type="PROSITE" id="PS50222"/>
    </source>
</evidence>
<dbReference type="AlphaFoldDB" id="A0A843WA51"/>
<evidence type="ECO:0000313" key="7">
    <source>
        <dbReference type="Proteomes" id="UP000652761"/>
    </source>
</evidence>
<dbReference type="InterPro" id="IPR011992">
    <property type="entry name" value="EF-hand-dom_pair"/>
</dbReference>
<dbReference type="InterPro" id="IPR002048">
    <property type="entry name" value="EF_hand_dom"/>
</dbReference>
<dbReference type="Pfam" id="PF13833">
    <property type="entry name" value="EF-hand_8"/>
    <property type="match status" value="1"/>
</dbReference>
<name>A0A843WA51_COLES</name>
<dbReference type="PROSITE" id="PS00018">
    <property type="entry name" value="EF_HAND_1"/>
    <property type="match status" value="3"/>
</dbReference>
<dbReference type="EMBL" id="NMUH01002618">
    <property type="protein sequence ID" value="MQM01094.1"/>
    <property type="molecule type" value="Genomic_DNA"/>
</dbReference>
<keyword evidence="2" id="KW-0677">Repeat</keyword>